<accession>I2GLJ3</accession>
<dbReference type="CDD" id="cd06588">
    <property type="entry name" value="PhnB_like"/>
    <property type="match status" value="1"/>
</dbReference>
<dbReference type="InterPro" id="IPR004360">
    <property type="entry name" value="Glyas_Fos-R_dOase_dom"/>
</dbReference>
<keyword evidence="3" id="KW-1185">Reference proteome</keyword>
<dbReference type="PANTHER" id="PTHR33990:SF1">
    <property type="entry name" value="PROTEIN YJDN"/>
    <property type="match status" value="1"/>
</dbReference>
<dbReference type="Pfam" id="PF00903">
    <property type="entry name" value="Glyoxalase"/>
    <property type="match status" value="1"/>
</dbReference>
<gene>
    <name evidence="2" type="ORF">BN8_03973</name>
</gene>
<organism evidence="2 3">
    <name type="scientific">Fibrisoma limi BUZ 3</name>
    <dbReference type="NCBI Taxonomy" id="1185876"/>
    <lineage>
        <taxon>Bacteria</taxon>
        <taxon>Pseudomonadati</taxon>
        <taxon>Bacteroidota</taxon>
        <taxon>Cytophagia</taxon>
        <taxon>Cytophagales</taxon>
        <taxon>Spirosomataceae</taxon>
        <taxon>Fibrisoma</taxon>
    </lineage>
</organism>
<dbReference type="InterPro" id="IPR028973">
    <property type="entry name" value="PhnB-like"/>
</dbReference>
<dbReference type="STRING" id="1185876.BN8_03973"/>
<feature type="domain" description="Glyoxalase/fosfomycin resistance/dioxygenase" evidence="1">
    <location>
        <begin position="20"/>
        <end position="146"/>
    </location>
</feature>
<evidence type="ECO:0000259" key="1">
    <source>
        <dbReference type="Pfam" id="PF00903"/>
    </source>
</evidence>
<name>I2GLJ3_9BACT</name>
<sequence length="153" mass="16863">MISKVNLSSMTQVTLNPHLFFGGNCREAMEFYKRIFGGDLVLAPFGDGPPDAHKDPKANSEDVKSKIMYAKLSGAITLLASDNPHNTDTKNTGQFSLSLAGSDETTLREYFEKLSEMGEVTAPLIKQFWGDTFGMVTDQYGVNWMVTITTNNP</sequence>
<dbReference type="Gene3D" id="3.10.180.10">
    <property type="entry name" value="2,3-Dihydroxybiphenyl 1,2-Dioxygenase, domain 1"/>
    <property type="match status" value="1"/>
</dbReference>
<protein>
    <submittedName>
        <fullName evidence="2">Protein phnB</fullName>
    </submittedName>
</protein>
<dbReference type="PANTHER" id="PTHR33990">
    <property type="entry name" value="PROTEIN YJDN-RELATED"/>
    <property type="match status" value="1"/>
</dbReference>
<evidence type="ECO:0000313" key="2">
    <source>
        <dbReference type="EMBL" id="CCH54769.1"/>
    </source>
</evidence>
<evidence type="ECO:0000313" key="3">
    <source>
        <dbReference type="Proteomes" id="UP000009309"/>
    </source>
</evidence>
<comment type="caution">
    <text evidence="2">The sequence shown here is derived from an EMBL/GenBank/DDBJ whole genome shotgun (WGS) entry which is preliminary data.</text>
</comment>
<dbReference type="Proteomes" id="UP000009309">
    <property type="component" value="Unassembled WGS sequence"/>
</dbReference>
<dbReference type="eggNOG" id="COG2764">
    <property type="taxonomic scope" value="Bacteria"/>
</dbReference>
<dbReference type="EMBL" id="CAIT01000007">
    <property type="protein sequence ID" value="CCH54769.1"/>
    <property type="molecule type" value="Genomic_DNA"/>
</dbReference>
<proteinExistence type="predicted"/>
<reference evidence="2 3" key="1">
    <citation type="journal article" date="2012" name="J. Bacteriol.">
        <title>Genome Sequence of the Filamentous Bacterium Fibrisoma limi BUZ 3T.</title>
        <authorList>
            <person name="Filippini M."/>
            <person name="Qi W."/>
            <person name="Jaenicke S."/>
            <person name="Goesmann A."/>
            <person name="Smits T.H."/>
            <person name="Bagheri H.C."/>
        </authorList>
    </citation>
    <scope>NUCLEOTIDE SEQUENCE [LARGE SCALE GENOMIC DNA]</scope>
    <source>
        <strain evidence="3">BUZ 3T</strain>
    </source>
</reference>
<dbReference type="InterPro" id="IPR029068">
    <property type="entry name" value="Glyas_Bleomycin-R_OHBP_Dase"/>
</dbReference>
<dbReference type="SUPFAM" id="SSF54593">
    <property type="entry name" value="Glyoxalase/Bleomycin resistance protein/Dihydroxybiphenyl dioxygenase"/>
    <property type="match status" value="1"/>
</dbReference>
<dbReference type="AlphaFoldDB" id="I2GLJ3"/>